<evidence type="ECO:0000313" key="8">
    <source>
        <dbReference type="Proteomes" id="UP000594262"/>
    </source>
</evidence>
<evidence type="ECO:0000256" key="3">
    <source>
        <dbReference type="ARBA" id="ARBA00023242"/>
    </source>
</evidence>
<feature type="region of interest" description="Disordered" evidence="5">
    <location>
        <begin position="123"/>
        <end position="147"/>
    </location>
</feature>
<dbReference type="GO" id="GO:0061630">
    <property type="term" value="F:ubiquitin protein ligase activity"/>
    <property type="evidence" value="ECO:0007669"/>
    <property type="project" value="InterPro"/>
</dbReference>
<protein>
    <recommendedName>
        <fullName evidence="6">U-box domain-containing protein</fullName>
    </recommendedName>
</protein>
<dbReference type="FunFam" id="3.30.40.10:FF:000027">
    <property type="entry name" value="Pre-mRNA-processing factor 19, putative"/>
    <property type="match status" value="1"/>
</dbReference>
<dbReference type="GO" id="GO:0005634">
    <property type="term" value="C:nucleus"/>
    <property type="evidence" value="ECO:0007669"/>
    <property type="project" value="UniProtKB-SubCell"/>
</dbReference>
<reference evidence="7" key="1">
    <citation type="submission" date="2021-01" db="UniProtKB">
        <authorList>
            <consortium name="EnsemblMetazoa"/>
        </authorList>
    </citation>
    <scope>IDENTIFICATION</scope>
</reference>
<feature type="compositionally biased region" description="Basic and acidic residues" evidence="5">
    <location>
        <begin position="123"/>
        <end position="134"/>
    </location>
</feature>
<dbReference type="EnsemblMetazoa" id="CLYHEMT008639.1">
    <property type="protein sequence ID" value="CLYHEMP008639.1"/>
    <property type="gene ID" value="CLYHEMG008639"/>
</dbReference>
<keyword evidence="3 4" id="KW-0539">Nucleus</keyword>
<feature type="domain" description="U-box" evidence="6">
    <location>
        <begin position="40"/>
        <end position="99"/>
    </location>
</feature>
<organism evidence="7 8">
    <name type="scientific">Clytia hemisphaerica</name>
    <dbReference type="NCBI Taxonomy" id="252671"/>
    <lineage>
        <taxon>Eukaryota</taxon>
        <taxon>Metazoa</taxon>
        <taxon>Cnidaria</taxon>
        <taxon>Hydrozoa</taxon>
        <taxon>Hydroidolina</taxon>
        <taxon>Leptothecata</taxon>
        <taxon>Obeliida</taxon>
        <taxon>Clytiidae</taxon>
        <taxon>Clytia</taxon>
    </lineage>
</organism>
<proteinExistence type="inferred from homology"/>
<dbReference type="SMART" id="SM00504">
    <property type="entry name" value="Ubox"/>
    <property type="match status" value="2"/>
</dbReference>
<dbReference type="PANTHER" id="PTHR13063:SF10">
    <property type="entry name" value="NITRIC OXIDE SYNTHASE-INTERACTING PROTEIN"/>
    <property type="match status" value="1"/>
</dbReference>
<feature type="domain" description="U-box" evidence="6">
    <location>
        <begin position="227"/>
        <end position="296"/>
    </location>
</feature>
<comment type="similarity">
    <text evidence="2 4">Belongs to the NOSIP family.</text>
</comment>
<evidence type="ECO:0000259" key="6">
    <source>
        <dbReference type="SMART" id="SM00504"/>
    </source>
</evidence>
<dbReference type="SUPFAM" id="SSF57850">
    <property type="entry name" value="RING/U-box"/>
    <property type="match status" value="2"/>
</dbReference>
<evidence type="ECO:0000256" key="1">
    <source>
        <dbReference type="ARBA" id="ARBA00004123"/>
    </source>
</evidence>
<dbReference type="InterPro" id="IPR013083">
    <property type="entry name" value="Znf_RING/FYVE/PHD"/>
</dbReference>
<dbReference type="InterPro" id="IPR016818">
    <property type="entry name" value="NOSIP"/>
</dbReference>
<dbReference type="Gene3D" id="3.30.40.10">
    <property type="entry name" value="Zinc/RING finger domain, C3HC4 (zinc finger)"/>
    <property type="match status" value="2"/>
</dbReference>
<dbReference type="PANTHER" id="PTHR13063">
    <property type="entry name" value="ENOS INTERACTING PROTEIN"/>
    <property type="match status" value="1"/>
</dbReference>
<evidence type="ECO:0000256" key="5">
    <source>
        <dbReference type="SAM" id="MobiDB-lite"/>
    </source>
</evidence>
<sequence length="310" mass="34983">LQVGVTNTGAVYTYHEKQKDTKQSGWGSQQARYSKDSIKDFDCCSLTLQPCKDPVVTKEGHLYEREVILEYILHQKQANNKKMKAYEKQLKKDEKTQTEEKEIAKGEVVTKFLTTEKAIKTKRENPFKSEKSEDQAGPSCNKKNKEEEIKTMNINTNAQEKKNLPSFWIPSLTPQASQSRVEKPDSKVYCPMSGKPIKLKDLISVKFTLAPADESDKQKSIVARKQRYICPVTRDVLSNTVRSAVLKPSGNVVSMECVEKFIKKDWVCPITGQKLKEKDVIELKRGGTGYSSVGKDSLEGKAYGPTMMVS</sequence>
<accession>A0A7M5VED9</accession>
<dbReference type="PIRSF" id="PIRSF023577">
    <property type="entry name" value="ENOS_interacting"/>
    <property type="match status" value="1"/>
</dbReference>
<keyword evidence="8" id="KW-1185">Reference proteome</keyword>
<comment type="subcellular location">
    <subcellularLocation>
        <location evidence="1 4">Nucleus</location>
    </subcellularLocation>
</comment>
<dbReference type="InterPro" id="IPR003613">
    <property type="entry name" value="Ubox_domain"/>
</dbReference>
<dbReference type="GO" id="GO:0016567">
    <property type="term" value="P:protein ubiquitination"/>
    <property type="evidence" value="ECO:0007669"/>
    <property type="project" value="InterPro"/>
</dbReference>
<dbReference type="AlphaFoldDB" id="A0A7M5VED9"/>
<dbReference type="Proteomes" id="UP000594262">
    <property type="component" value="Unplaced"/>
</dbReference>
<evidence type="ECO:0000256" key="2">
    <source>
        <dbReference type="ARBA" id="ARBA00008126"/>
    </source>
</evidence>
<dbReference type="CDD" id="cd16662">
    <property type="entry name" value="RING-Ubox2_NOSIP"/>
    <property type="match status" value="1"/>
</dbReference>
<dbReference type="CDD" id="cd16661">
    <property type="entry name" value="RING-Ubox1_NOSIP"/>
    <property type="match status" value="1"/>
</dbReference>
<dbReference type="Pfam" id="PF04641">
    <property type="entry name" value="Rtf2"/>
    <property type="match status" value="1"/>
</dbReference>
<dbReference type="OrthoDB" id="116827at2759"/>
<dbReference type="InterPro" id="IPR031790">
    <property type="entry name" value="Znf-NOSIP"/>
</dbReference>
<name>A0A7M5VED9_9CNID</name>
<evidence type="ECO:0000256" key="4">
    <source>
        <dbReference type="PIRNR" id="PIRNR023577"/>
    </source>
</evidence>
<dbReference type="Pfam" id="PF15906">
    <property type="entry name" value="zf-NOSIP"/>
    <property type="match status" value="1"/>
</dbReference>
<evidence type="ECO:0000313" key="7">
    <source>
        <dbReference type="EnsemblMetazoa" id="CLYHEMP008639.1"/>
    </source>
</evidence>